<keyword evidence="2" id="KW-1185">Reference proteome</keyword>
<gene>
    <name evidence="1" type="ORF">MRATA1EN1_LOCUS4289</name>
</gene>
<organism evidence="1 2">
    <name type="scientific">Rangifer tarandus platyrhynchus</name>
    <name type="common">Svalbard reindeer</name>
    <dbReference type="NCBI Taxonomy" id="3082113"/>
    <lineage>
        <taxon>Eukaryota</taxon>
        <taxon>Metazoa</taxon>
        <taxon>Chordata</taxon>
        <taxon>Craniata</taxon>
        <taxon>Vertebrata</taxon>
        <taxon>Euteleostomi</taxon>
        <taxon>Mammalia</taxon>
        <taxon>Eutheria</taxon>
        <taxon>Laurasiatheria</taxon>
        <taxon>Artiodactyla</taxon>
        <taxon>Ruminantia</taxon>
        <taxon>Pecora</taxon>
        <taxon>Cervidae</taxon>
        <taxon>Odocoileinae</taxon>
        <taxon>Rangifer</taxon>
    </lineage>
</organism>
<evidence type="ECO:0000313" key="1">
    <source>
        <dbReference type="EMBL" id="CAI9155327.1"/>
    </source>
</evidence>
<proteinExistence type="predicted"/>
<dbReference type="Proteomes" id="UP001176941">
    <property type="component" value="Chromosome 12"/>
</dbReference>
<protein>
    <submittedName>
        <fullName evidence="1">Uncharacterized protein</fullName>
    </submittedName>
</protein>
<dbReference type="EMBL" id="OX459948">
    <property type="protein sequence ID" value="CAI9155327.1"/>
    <property type="molecule type" value="Genomic_DNA"/>
</dbReference>
<reference evidence="1" key="1">
    <citation type="submission" date="2023-04" db="EMBL/GenBank/DDBJ databases">
        <authorList>
            <consortium name="ELIXIR-Norway"/>
        </authorList>
    </citation>
    <scope>NUCLEOTIDE SEQUENCE [LARGE SCALE GENOMIC DNA]</scope>
</reference>
<name>A0ABN8Y147_RANTA</name>
<sequence length="109" mass="12109">MLGQLALSSSGKEFACQCRRRKRRRSIPGSEDPLEVEMAIHSSFLPGKFRGQRSLAGYSPWAGKELDMPECHVNTQTHTGYLLVAALLVKTVLEASSFGSTLHYRKSKL</sequence>
<accession>A0ABN8Y147</accession>
<evidence type="ECO:0000313" key="2">
    <source>
        <dbReference type="Proteomes" id="UP001176941"/>
    </source>
</evidence>